<evidence type="ECO:0000313" key="1">
    <source>
        <dbReference type="EMBL" id="WZN48263.1"/>
    </source>
</evidence>
<gene>
    <name evidence="1" type="ORF">WJU22_08755</name>
</gene>
<name>A0ABZ2Z965_9BACT</name>
<organism evidence="1 2">
    <name type="scientific">Chitinophaga caseinilytica</name>
    <dbReference type="NCBI Taxonomy" id="2267521"/>
    <lineage>
        <taxon>Bacteria</taxon>
        <taxon>Pseudomonadati</taxon>
        <taxon>Bacteroidota</taxon>
        <taxon>Chitinophagia</taxon>
        <taxon>Chitinophagales</taxon>
        <taxon>Chitinophagaceae</taxon>
        <taxon>Chitinophaga</taxon>
    </lineage>
</organism>
<evidence type="ECO:0008006" key="3">
    <source>
        <dbReference type="Google" id="ProtNLM"/>
    </source>
</evidence>
<proteinExistence type="predicted"/>
<dbReference type="Proteomes" id="UP001449657">
    <property type="component" value="Chromosome"/>
</dbReference>
<dbReference type="RefSeq" id="WP_341842858.1">
    <property type="nucleotide sequence ID" value="NZ_CP149792.1"/>
</dbReference>
<keyword evidence="2" id="KW-1185">Reference proteome</keyword>
<dbReference type="Gene3D" id="2.180.10.10">
    <property type="entry name" value="RHS repeat-associated core"/>
    <property type="match status" value="1"/>
</dbReference>
<sequence>MNGINTLDPVALTGWMATGVKIQVIRHNYDQPVNSLPFVQTNLRRRIASSEYDVDGDGKIETATHFSYDVAGNVKSMWHYHLKMEEALAGQGLKQIDYQYDLVSGRVRALHYQNGQPDQFIYRYNYDAGNQLNSVSSSRDQLTWQNDASYQYYLHGAPARIELGTYKVQGTDYAYTLQGRLKGFNSGLLDPAVDMGEDGKSSSLHSTVARDVIAYTLGYHTNDYIAAGVVAAQAFNTAFNAPSVLSTGNGLYNGNVNSSTIAFSKLDNGLTKGYSYGYDQLNRLVEVRQHSGITGGWSNGSIIEDYKESISYDANGNILHLHRNSTTAGGRLLLMDKMAYNYKAGTNQLTFVTDEVASGNYSEDIDNQSSGNYAYDAAGRMIRDNAGGIGRINWNVFGKVSAVYGKNVVQYGYDANGSRIVKTTGDSSVFYIRDAIGNILSVYESTPAGFNWKEQHLYGNQRLGIWEQGKGMPARILSPQSALDTLSNTYSIGSRTYELSNHLGNVLATISDKKSGVSSGGALVDYYVAESLSQQDAYAFGMAQPGRDYSIDGKYRFGYNGQERSSEIDGNSFSAEYWQYDARIGRRWNPDPKAVEWESVYAANRNNPNVHTDPKGDNPVLGGILGALTEYMGIVGNKMLFEGMSFAEANSDLGWRDGLDIIIGGAMGAASGAIDGGLTRMAKWLSNPTHQKIFVKLLEVGVEALETSLKALYKDTEFDLKSILLASLTEVGLGHLMKSDAVQDAAEQAIKEVKPAIVQAERKIKDLSKRAKPQPKLIKKAKYEKKIAIEKGVMFTTMHVGLNGTGEGAAKVVANAVQDGVDPKIKKDKKEEVEKPKEN</sequence>
<evidence type="ECO:0000313" key="2">
    <source>
        <dbReference type="Proteomes" id="UP001449657"/>
    </source>
</evidence>
<dbReference type="EMBL" id="CP150096">
    <property type="protein sequence ID" value="WZN48263.1"/>
    <property type="molecule type" value="Genomic_DNA"/>
</dbReference>
<reference evidence="1 2" key="1">
    <citation type="submission" date="2024-03" db="EMBL/GenBank/DDBJ databases">
        <title>Chitinophaga caseinilytica sp. nov., a casein hydrolysing bacterium isolated from forest soil.</title>
        <authorList>
            <person name="Lee D.S."/>
            <person name="Han D.M."/>
            <person name="Baek J.H."/>
            <person name="Choi D.G."/>
            <person name="Jeon J.H."/>
            <person name="Jeon C.O."/>
        </authorList>
    </citation>
    <scope>NUCLEOTIDE SEQUENCE [LARGE SCALE GENOMIC DNA]</scope>
    <source>
        <strain evidence="1 2">KACC 19118</strain>
    </source>
</reference>
<accession>A0ABZ2Z965</accession>
<protein>
    <recommendedName>
        <fullName evidence="3">RHS repeat-associated core domain-containing protein</fullName>
    </recommendedName>
</protein>